<sequence length="451" mass="49906">MKIPRIVLAGATSGVGKTSITSAIIHGLKEKGYSVQPFKVGPDFIDPSYLSAVSGSIARNLDVWMMGKNRVLKNFVQNSRQDISVIEGVMGYYDGFSGRSSFASTYDVANITKSGVILVLDASKAARSIAATALGFKNFEKNSRICGIILNKIGSKKHETLCRDALKKVGLPIFGVIPRNNDLNLESRHLGLIPIREQQSLDEKIKSIARSLSGFIEIEKIIKLANNTSDLPQVPDTKDRKIKTRIAVAMDESFNFYYQDNLDSLRRLGAEIVFFSPVSDKKIPPCDGIYIGGGFPEVKASLLQKNDAMKKLVKKYAQDGLPIYAECGGLMYLTKSISYKSGKFKMVGLFDAVTVMEKKLKLNYTSAKIRSNSPFSLQLKTIKGHEFHYSELDLLSKDSRFAYDMSIGIGIKDKKDGLTIHNTLASYMHVHFDSSPIADNFVKSCISYSRK</sequence>
<dbReference type="PROSITE" id="PS51274">
    <property type="entry name" value="GATASE_COBBQ"/>
    <property type="match status" value="1"/>
</dbReference>
<dbReference type="EC" id="6.3.5.11" evidence="7"/>
<dbReference type="EMBL" id="LN890280">
    <property type="protein sequence ID" value="CUR50873.1"/>
    <property type="molecule type" value="Genomic_DNA"/>
</dbReference>
<evidence type="ECO:0000256" key="6">
    <source>
        <dbReference type="ARBA" id="ARBA00022962"/>
    </source>
</evidence>
<feature type="active site" description="Nucleophile" evidence="7">
    <location>
        <position position="327"/>
    </location>
</feature>
<dbReference type="Gene3D" id="3.40.50.880">
    <property type="match status" value="1"/>
</dbReference>
<keyword evidence="5 7" id="KW-0460">Magnesium</keyword>
<dbReference type="NCBIfam" id="TIGR00379">
    <property type="entry name" value="cobB"/>
    <property type="match status" value="1"/>
</dbReference>
<dbReference type="InterPro" id="IPR004484">
    <property type="entry name" value="CbiA/CobB_synth"/>
</dbReference>
<evidence type="ECO:0000256" key="1">
    <source>
        <dbReference type="ARBA" id="ARBA00001946"/>
    </source>
</evidence>
<dbReference type="Gene3D" id="3.40.50.300">
    <property type="entry name" value="P-loop containing nucleotide triphosphate hydrolases"/>
    <property type="match status" value="2"/>
</dbReference>
<comment type="miscellaneous">
    <text evidence="7">The a and c carboxylates of cobyrinate are activated for nucleophilic attack via formation of a phosphorylated intermediate by ATP. CbiA catalyzes first the amidation of the c-carboxylate, and then that of the a-carboxylate.</text>
</comment>
<dbReference type="HAMAP" id="MF_00027">
    <property type="entry name" value="CobB_CbiA"/>
    <property type="match status" value="1"/>
</dbReference>
<feature type="domain" description="CobQ/CobB/MinD/ParA nucleotide binding" evidence="8">
    <location>
        <begin position="6"/>
        <end position="189"/>
    </location>
</feature>
<evidence type="ECO:0000256" key="4">
    <source>
        <dbReference type="ARBA" id="ARBA00022840"/>
    </source>
</evidence>
<evidence type="ECO:0000256" key="2">
    <source>
        <dbReference type="ARBA" id="ARBA00022598"/>
    </source>
</evidence>
<keyword evidence="7" id="KW-0169">Cobalamin biosynthesis</keyword>
<evidence type="ECO:0000256" key="3">
    <source>
        <dbReference type="ARBA" id="ARBA00022741"/>
    </source>
</evidence>
<dbReference type="GO" id="GO:0009236">
    <property type="term" value="P:cobalamin biosynthetic process"/>
    <property type="evidence" value="ECO:0007669"/>
    <property type="project" value="UniProtKB-UniRule"/>
</dbReference>
<comment type="pathway">
    <text evidence="7">Cofactor biosynthesis; adenosylcobalamin biosynthesis; cob(II)yrinate a,c-diamide from sirohydrochlorin (anaerobic route): step 10/10.</text>
</comment>
<evidence type="ECO:0000313" key="10">
    <source>
        <dbReference type="EMBL" id="CUR50873.1"/>
    </source>
</evidence>
<dbReference type="InterPro" id="IPR011698">
    <property type="entry name" value="GATase_3"/>
</dbReference>
<dbReference type="PANTHER" id="PTHR43873">
    <property type="entry name" value="COBYRINATE A,C-DIAMIDE SYNTHASE"/>
    <property type="match status" value="1"/>
</dbReference>
<proteinExistence type="inferred from homology"/>
<comment type="similarity">
    <text evidence="7">Belongs to the CobB/CbiA family.</text>
</comment>
<dbReference type="PANTHER" id="PTHR43873:SF1">
    <property type="entry name" value="COBYRINATE A,C-DIAMIDE SYNTHASE"/>
    <property type="match status" value="1"/>
</dbReference>
<comment type="domain">
    <text evidence="7">Comprises of two domains. The C-terminal domain contains the binding site for glutamine and catalyzes the hydrolysis of this substrate to glutamate and ammonia. The N-terminal domain is anticipated to bind ATP and cobyrinate and catalyzes the ultimate synthesis of the diamide product. The ammonia produced via the glutaminase domain is probably translocated to the adjacent domain via a molecular tunnel, where it reacts with an activated intermediate.</text>
</comment>
<organism evidence="10 11">
    <name type="scientific">Nitrosotalea devaniterrae</name>
    <dbReference type="NCBI Taxonomy" id="1078905"/>
    <lineage>
        <taxon>Archaea</taxon>
        <taxon>Nitrososphaerota</taxon>
        <taxon>Nitrososphaeria</taxon>
        <taxon>Nitrosotaleales</taxon>
        <taxon>Nitrosotaleaceae</taxon>
        <taxon>Nitrosotalea</taxon>
    </lineage>
</organism>
<dbReference type="NCBIfam" id="NF002204">
    <property type="entry name" value="PRK01077.1"/>
    <property type="match status" value="1"/>
</dbReference>
<dbReference type="Pfam" id="PF07685">
    <property type="entry name" value="GATase_3"/>
    <property type="match status" value="1"/>
</dbReference>
<comment type="function">
    <text evidence="7">Catalyzes the ATP-dependent amidation of the two carboxylate groups at positions a and c of cobyrinate, using either L-glutamine or ammonia as the nitrogen source.</text>
</comment>
<dbReference type="CDD" id="cd03130">
    <property type="entry name" value="GATase1_CobB"/>
    <property type="match status" value="1"/>
</dbReference>
<feature type="site" description="Increases nucleophilicity of active site Cys" evidence="7">
    <location>
        <position position="429"/>
    </location>
</feature>
<dbReference type="InterPro" id="IPR002586">
    <property type="entry name" value="CobQ/CobB/MinD/ParA_Nub-bd_dom"/>
</dbReference>
<keyword evidence="11" id="KW-1185">Reference proteome</keyword>
<evidence type="ECO:0000313" key="11">
    <source>
        <dbReference type="Proteomes" id="UP000196239"/>
    </source>
</evidence>
<dbReference type="Pfam" id="PF01656">
    <property type="entry name" value="CbiA"/>
    <property type="match status" value="1"/>
</dbReference>
<comment type="cofactor">
    <cofactor evidence="1 7">
        <name>Mg(2+)</name>
        <dbReference type="ChEBI" id="CHEBI:18420"/>
    </cofactor>
</comment>
<reference evidence="11" key="1">
    <citation type="submission" date="2015-10" db="EMBL/GenBank/DDBJ databases">
        <authorList>
            <person name="Lehtovirta-Morley L.E."/>
            <person name="Vieille C."/>
        </authorList>
    </citation>
    <scope>NUCLEOTIDE SEQUENCE [LARGE SCALE GENOMIC DNA]</scope>
</reference>
<evidence type="ECO:0000256" key="5">
    <source>
        <dbReference type="ARBA" id="ARBA00022842"/>
    </source>
</evidence>
<keyword evidence="2 7" id="KW-0436">Ligase</keyword>
<keyword evidence="6 7" id="KW-0315">Glutamine amidotransferase</keyword>
<comment type="catalytic activity">
    <reaction evidence="7">
        <text>cob(II)yrinate + 2 L-glutamine + 2 ATP + 2 H2O = cob(II)yrinate a,c diamide + 2 L-glutamate + 2 ADP + 2 phosphate + 2 H(+)</text>
        <dbReference type="Rhea" id="RHEA:26289"/>
        <dbReference type="ChEBI" id="CHEBI:15377"/>
        <dbReference type="ChEBI" id="CHEBI:15378"/>
        <dbReference type="ChEBI" id="CHEBI:29985"/>
        <dbReference type="ChEBI" id="CHEBI:30616"/>
        <dbReference type="ChEBI" id="CHEBI:43474"/>
        <dbReference type="ChEBI" id="CHEBI:58359"/>
        <dbReference type="ChEBI" id="CHEBI:58537"/>
        <dbReference type="ChEBI" id="CHEBI:58894"/>
        <dbReference type="ChEBI" id="CHEBI:456216"/>
        <dbReference type="EC" id="6.3.5.11"/>
    </reaction>
</comment>
<keyword evidence="3 7" id="KW-0547">Nucleotide-binding</keyword>
<evidence type="ECO:0000259" key="9">
    <source>
        <dbReference type="Pfam" id="PF07685"/>
    </source>
</evidence>
<dbReference type="AlphaFoldDB" id="A0A128A0J7"/>
<accession>A0A128A0J7</accession>
<evidence type="ECO:0000256" key="7">
    <source>
        <dbReference type="HAMAP-Rule" id="MF_00027"/>
    </source>
</evidence>
<dbReference type="InterPro" id="IPR029062">
    <property type="entry name" value="Class_I_gatase-like"/>
</dbReference>
<protein>
    <recommendedName>
        <fullName evidence="7">Cobyrinate a,c-diamide synthase</fullName>
        <ecNumber evidence="7">6.3.5.11</ecNumber>
    </recommendedName>
    <alternativeName>
        <fullName evidence="7">Cobyrinic acid a,c-diamide synthetase</fullName>
    </alternativeName>
</protein>
<dbReference type="KEGG" id="ndv:NDEV_0108"/>
<name>A0A128A0J7_9ARCH</name>
<dbReference type="Proteomes" id="UP000196239">
    <property type="component" value="Chromosome 1"/>
</dbReference>
<dbReference type="UniPathway" id="UPA00148">
    <property type="reaction ID" value="UER00231"/>
</dbReference>
<dbReference type="InterPro" id="IPR027417">
    <property type="entry name" value="P-loop_NTPase"/>
</dbReference>
<dbReference type="SUPFAM" id="SSF52317">
    <property type="entry name" value="Class I glutamine amidotransferase-like"/>
    <property type="match status" value="1"/>
</dbReference>
<evidence type="ECO:0000259" key="8">
    <source>
        <dbReference type="Pfam" id="PF01656"/>
    </source>
</evidence>
<keyword evidence="4 7" id="KW-0067">ATP-binding</keyword>
<gene>
    <name evidence="10" type="primary">cobB</name>
    <name evidence="7" type="synonym">cbiA</name>
    <name evidence="10" type="ORF">NDEV_0108</name>
</gene>
<feature type="domain" description="CobB/CobQ-like glutamine amidotransferase" evidence="9">
    <location>
        <begin position="245"/>
        <end position="435"/>
    </location>
</feature>
<dbReference type="CDD" id="cd05388">
    <property type="entry name" value="CobB_N"/>
    <property type="match status" value="1"/>
</dbReference>
<dbReference type="GO" id="GO:0042242">
    <property type="term" value="F:cobyrinic acid a,c-diamide synthase activity"/>
    <property type="evidence" value="ECO:0007669"/>
    <property type="project" value="UniProtKB-UniRule"/>
</dbReference>
<dbReference type="SUPFAM" id="SSF52540">
    <property type="entry name" value="P-loop containing nucleoside triphosphate hydrolases"/>
    <property type="match status" value="1"/>
</dbReference>
<dbReference type="GO" id="GO:0005524">
    <property type="term" value="F:ATP binding"/>
    <property type="evidence" value="ECO:0007669"/>
    <property type="project" value="UniProtKB-UniRule"/>
</dbReference>